<evidence type="ECO:0000313" key="2">
    <source>
        <dbReference type="Proteomes" id="UP001172386"/>
    </source>
</evidence>
<reference evidence="1" key="1">
    <citation type="submission" date="2022-10" db="EMBL/GenBank/DDBJ databases">
        <title>Culturing micro-colonial fungi from biological soil crusts in the Mojave desert and describing Neophaeococcomyces mojavensis, and introducing the new genera and species Taxawa tesnikishii.</title>
        <authorList>
            <person name="Kurbessoian T."/>
            <person name="Stajich J.E."/>
        </authorList>
    </citation>
    <scope>NUCLEOTIDE SEQUENCE</scope>
    <source>
        <strain evidence="1">JES_112</strain>
    </source>
</reference>
<sequence length="333" mass="37439">MEVLSDDEFDHVRDFDLSDPESEDVVLDSDPSPSTHHHFFATFSDLQAHIKEVHPPTCQYCPTSFGTNKELTRHLELQHGVIDPNKQNAKQYPCIYPGCKQIFTKQGNLNVHVKTVHEKQKDFVCGVAEVPVPDEVDGQSEVFAHGCGRSFTSKASLIEHVRTAHFHLPNRRAQKREEQRVKRQMEAGSSDESEPKRRMSRKDKGTKKSSALDNLTGLNIVADSPAPTTNFIFSCSTPSDNTRQDFENFMDDESDDLNQLSGSMTIIGDHLYHQGQGYHLVSENGSAESTNFDDGQYIPCDPTVSAEQTELFFPFEPEREEYHPAIDPALLSA</sequence>
<proteinExistence type="predicted"/>
<evidence type="ECO:0000313" key="1">
    <source>
        <dbReference type="EMBL" id="KAJ9657507.1"/>
    </source>
</evidence>
<dbReference type="EMBL" id="JAPDRQ010000063">
    <property type="protein sequence ID" value="KAJ9657507.1"/>
    <property type="molecule type" value="Genomic_DNA"/>
</dbReference>
<name>A0ACC3A922_9EURO</name>
<keyword evidence="2" id="KW-1185">Reference proteome</keyword>
<organism evidence="1 2">
    <name type="scientific">Neophaeococcomyces mojaviensis</name>
    <dbReference type="NCBI Taxonomy" id="3383035"/>
    <lineage>
        <taxon>Eukaryota</taxon>
        <taxon>Fungi</taxon>
        <taxon>Dikarya</taxon>
        <taxon>Ascomycota</taxon>
        <taxon>Pezizomycotina</taxon>
        <taxon>Eurotiomycetes</taxon>
        <taxon>Chaetothyriomycetidae</taxon>
        <taxon>Chaetothyriales</taxon>
        <taxon>Chaetothyriales incertae sedis</taxon>
        <taxon>Neophaeococcomyces</taxon>
    </lineage>
</organism>
<accession>A0ACC3A922</accession>
<comment type="caution">
    <text evidence="1">The sequence shown here is derived from an EMBL/GenBank/DDBJ whole genome shotgun (WGS) entry which is preliminary data.</text>
</comment>
<gene>
    <name evidence="1" type="ORF">H2198_004268</name>
</gene>
<dbReference type="Proteomes" id="UP001172386">
    <property type="component" value="Unassembled WGS sequence"/>
</dbReference>
<protein>
    <submittedName>
        <fullName evidence="1">Uncharacterized protein</fullName>
    </submittedName>
</protein>